<sequence>MRGSFSTEAWVGLVTLVAVALLFVATLTIGGFELFGRGEGQQVVALFNNAAGLEKKALVKQAGVTIGTVESLALVNGKARVTMRVRPGVQIRRDAQASIRMPGVFGEKYVEISPGSPDQPFLPPGGTIAGVGAADLETVMARVNAISEDLQAFSHSLRNVLGSEEAQKNLKETIENFHAISAKLDQALAGNRLERLLDSTQDLQTLAADARTLIPEARSTLQSLRTAGDTVTTTTRQITQGKGTLARLINDEALYQDVRGLMTEAKTAMGEARVALRDLSEVGQKLSSSKGTLGRLMNDESLYHNLNTAATEGRQAFTTLNQISARVAKGEGTLGKLVNDDSLYVEAQKTLKKVNRAMEGVSEQAPITTLGTVLGLLF</sequence>
<evidence type="ECO:0000313" key="3">
    <source>
        <dbReference type="EMBL" id="MBI2876915.1"/>
    </source>
</evidence>
<dbReference type="InterPro" id="IPR003399">
    <property type="entry name" value="Mce/MlaD"/>
</dbReference>
<dbReference type="EMBL" id="JACPRF010000258">
    <property type="protein sequence ID" value="MBI2876915.1"/>
    <property type="molecule type" value="Genomic_DNA"/>
</dbReference>
<feature type="transmembrane region" description="Helical" evidence="1">
    <location>
        <begin position="9"/>
        <end position="32"/>
    </location>
</feature>
<dbReference type="AlphaFoldDB" id="A0A932FVN2"/>
<feature type="domain" description="Mce/MlaD" evidence="2">
    <location>
        <begin position="40"/>
        <end position="115"/>
    </location>
</feature>
<name>A0A932FVN2_UNCTE</name>
<organism evidence="3 4">
    <name type="scientific">Tectimicrobiota bacterium</name>
    <dbReference type="NCBI Taxonomy" id="2528274"/>
    <lineage>
        <taxon>Bacteria</taxon>
        <taxon>Pseudomonadati</taxon>
        <taxon>Nitrospinota/Tectimicrobiota group</taxon>
        <taxon>Candidatus Tectimicrobiota</taxon>
    </lineage>
</organism>
<dbReference type="Pfam" id="PF02470">
    <property type="entry name" value="MlaD"/>
    <property type="match status" value="1"/>
</dbReference>
<evidence type="ECO:0000259" key="2">
    <source>
        <dbReference type="Pfam" id="PF02470"/>
    </source>
</evidence>
<comment type="caution">
    <text evidence="3">The sequence shown here is derived from an EMBL/GenBank/DDBJ whole genome shotgun (WGS) entry which is preliminary data.</text>
</comment>
<dbReference type="GO" id="GO:0005543">
    <property type="term" value="F:phospholipid binding"/>
    <property type="evidence" value="ECO:0007669"/>
    <property type="project" value="TreeGrafter"/>
</dbReference>
<reference evidence="3" key="1">
    <citation type="submission" date="2020-07" db="EMBL/GenBank/DDBJ databases">
        <title>Huge and variable diversity of episymbiotic CPR bacteria and DPANN archaea in groundwater ecosystems.</title>
        <authorList>
            <person name="He C.Y."/>
            <person name="Keren R."/>
            <person name="Whittaker M."/>
            <person name="Farag I.F."/>
            <person name="Doudna J."/>
            <person name="Cate J.H.D."/>
            <person name="Banfield J.F."/>
        </authorList>
    </citation>
    <scope>NUCLEOTIDE SEQUENCE</scope>
    <source>
        <strain evidence="3">NC_groundwater_672_Ag_B-0.1um_62_36</strain>
    </source>
</reference>
<dbReference type="Proteomes" id="UP000769766">
    <property type="component" value="Unassembled WGS sequence"/>
</dbReference>
<evidence type="ECO:0000313" key="4">
    <source>
        <dbReference type="Proteomes" id="UP000769766"/>
    </source>
</evidence>
<protein>
    <submittedName>
        <fullName evidence="3">MCE family protein</fullName>
    </submittedName>
</protein>
<keyword evidence="1" id="KW-0812">Transmembrane</keyword>
<keyword evidence="1" id="KW-1133">Transmembrane helix</keyword>
<dbReference type="PANTHER" id="PTHR33371">
    <property type="entry name" value="INTERMEMBRANE PHOSPHOLIPID TRANSPORT SYSTEM BINDING PROTEIN MLAD-RELATED"/>
    <property type="match status" value="1"/>
</dbReference>
<keyword evidence="1" id="KW-0472">Membrane</keyword>
<evidence type="ECO:0000256" key="1">
    <source>
        <dbReference type="SAM" id="Phobius"/>
    </source>
</evidence>
<dbReference type="InterPro" id="IPR052336">
    <property type="entry name" value="MlaD_Phospholipid_Transporter"/>
</dbReference>
<gene>
    <name evidence="3" type="ORF">HYY20_08540</name>
</gene>
<dbReference type="GO" id="GO:0005548">
    <property type="term" value="F:phospholipid transporter activity"/>
    <property type="evidence" value="ECO:0007669"/>
    <property type="project" value="TreeGrafter"/>
</dbReference>
<dbReference type="PANTHER" id="PTHR33371:SF4">
    <property type="entry name" value="INTERMEMBRANE PHOSPHOLIPID TRANSPORT SYSTEM BINDING PROTEIN MLAD"/>
    <property type="match status" value="1"/>
</dbReference>
<accession>A0A932FVN2</accession>
<proteinExistence type="predicted"/>